<evidence type="ECO:0000256" key="1">
    <source>
        <dbReference type="SAM" id="SignalP"/>
    </source>
</evidence>
<dbReference type="GeneID" id="113212280"/>
<dbReference type="PROSITE" id="PS51257">
    <property type="entry name" value="PROKAR_LIPOPROTEIN"/>
    <property type="match status" value="1"/>
</dbReference>
<name>A0A6J1T0X1_FRAOC</name>
<keyword evidence="1" id="KW-0732">Signal</keyword>
<organism evidence="2 3">
    <name type="scientific">Frankliniella occidentalis</name>
    <name type="common">Western flower thrips</name>
    <name type="synonym">Euthrips occidentalis</name>
    <dbReference type="NCBI Taxonomy" id="133901"/>
    <lineage>
        <taxon>Eukaryota</taxon>
        <taxon>Metazoa</taxon>
        <taxon>Ecdysozoa</taxon>
        <taxon>Arthropoda</taxon>
        <taxon>Hexapoda</taxon>
        <taxon>Insecta</taxon>
        <taxon>Pterygota</taxon>
        <taxon>Neoptera</taxon>
        <taxon>Paraneoptera</taxon>
        <taxon>Thysanoptera</taxon>
        <taxon>Terebrantia</taxon>
        <taxon>Thripoidea</taxon>
        <taxon>Thripidae</taxon>
        <taxon>Frankliniella</taxon>
    </lineage>
</organism>
<keyword evidence="2" id="KW-1185">Reference proteome</keyword>
<feature type="chain" id="PRO_5026942470" evidence="1">
    <location>
        <begin position="23"/>
        <end position="118"/>
    </location>
</feature>
<reference evidence="3" key="1">
    <citation type="submission" date="2025-08" db="UniProtKB">
        <authorList>
            <consortium name="RefSeq"/>
        </authorList>
    </citation>
    <scope>IDENTIFICATION</scope>
    <source>
        <tissue evidence="3">Whole organism</tissue>
    </source>
</reference>
<evidence type="ECO:0000313" key="2">
    <source>
        <dbReference type="Proteomes" id="UP000504606"/>
    </source>
</evidence>
<sequence length="118" mass="12573">MASKLTLVFAAVVLACLGVAVAAPHDEQLNAYSYGCSSLSLEYLRQQIQICTKNVPGSRYFNPGWTCGVEVSSALRGGSSCSLERAPALLNRCLERYYLDGAASQRCLQGAIDNGSCC</sequence>
<dbReference type="Proteomes" id="UP000504606">
    <property type="component" value="Unplaced"/>
</dbReference>
<proteinExistence type="predicted"/>
<accession>A0A6J1T0X1</accession>
<gene>
    <name evidence="3" type="primary">LOC113212280</name>
</gene>
<evidence type="ECO:0000313" key="3">
    <source>
        <dbReference type="RefSeq" id="XP_026286692.1"/>
    </source>
</evidence>
<dbReference type="RefSeq" id="XP_026286692.1">
    <property type="nucleotide sequence ID" value="XM_026430907.2"/>
</dbReference>
<dbReference type="OrthoDB" id="10532336at2759"/>
<feature type="signal peptide" evidence="1">
    <location>
        <begin position="1"/>
        <end position="22"/>
    </location>
</feature>
<dbReference type="KEGG" id="foc:113212280"/>
<protein>
    <submittedName>
        <fullName evidence="3">Uncharacterized protein LOC113212280</fullName>
    </submittedName>
</protein>
<dbReference type="AlphaFoldDB" id="A0A6J1T0X1"/>